<dbReference type="KEGG" id="vgo:GJW-30_1_04212"/>
<dbReference type="AlphaFoldDB" id="A0A0S3Q0F4"/>
<dbReference type="GO" id="GO:0006508">
    <property type="term" value="P:proteolysis"/>
    <property type="evidence" value="ECO:0007669"/>
    <property type="project" value="UniProtKB-KW"/>
</dbReference>
<dbReference type="SMART" id="SM00228">
    <property type="entry name" value="PDZ"/>
    <property type="match status" value="1"/>
</dbReference>
<gene>
    <name evidence="3" type="primary">ctpB_2</name>
    <name evidence="3" type="ORF">GJW-30_1_04212</name>
</gene>
<dbReference type="InterPro" id="IPR029045">
    <property type="entry name" value="ClpP/crotonase-like_dom_sf"/>
</dbReference>
<feature type="domain" description="PDZ" evidence="2">
    <location>
        <begin position="162"/>
        <end position="198"/>
    </location>
</feature>
<keyword evidence="4" id="KW-1185">Reference proteome</keyword>
<dbReference type="SMART" id="SM00245">
    <property type="entry name" value="TSPc"/>
    <property type="match status" value="1"/>
</dbReference>
<evidence type="ECO:0000259" key="2">
    <source>
        <dbReference type="PROSITE" id="PS50106"/>
    </source>
</evidence>
<keyword evidence="3" id="KW-0645">Protease</keyword>
<organism evidence="3 4">
    <name type="scientific">Variibacter gotjawalensis</name>
    <dbReference type="NCBI Taxonomy" id="1333996"/>
    <lineage>
        <taxon>Bacteria</taxon>
        <taxon>Pseudomonadati</taxon>
        <taxon>Pseudomonadota</taxon>
        <taxon>Alphaproteobacteria</taxon>
        <taxon>Hyphomicrobiales</taxon>
        <taxon>Nitrobacteraceae</taxon>
        <taxon>Variibacter</taxon>
    </lineage>
</organism>
<sequence length="456" mass="48765">MQTRTALKGFAVVFLMTFVAPLAPSDDASPLRAEAPVSLAKAPELDRAKLFDAVTTRIEERFFDGGKLKSIDWEQRAIETRKAVLAASDDAEAVRLIQAMLGELKTSHTALITPDEYSYYFLVDIVGGQDSVKELIARKFWGAGPFFAGIGAFTREQGGKHFVDAVFEGSPADYGGLKYGDEIVAVDGEPYRPIASFSGKVGSVAVVETRSRSGGDTSKLYIPVAPLRPKHAMSAATIASARVIEHAGKRIGYVHVWGVHDADAFKQALAKIEPTERERKADGSDETPPLDALIVDMRGRVGGTMGAARQMLEALDQRGSYWGETRFSENAQRARRGQRERTDAASMPPFRGRTVLLTNDGTRSAGEIFAQGFRQGGFGPIVGTPTAGAVSAAAAYVVPGDLLLYVAVTGLAFDGKSLEGSGVAPDHRVERPLAYAGGADPVLDAALDLAAKQFTR</sequence>
<dbReference type="InterPro" id="IPR036034">
    <property type="entry name" value="PDZ_sf"/>
</dbReference>
<dbReference type="PROSITE" id="PS50106">
    <property type="entry name" value="PDZ"/>
    <property type="match status" value="1"/>
</dbReference>
<feature type="signal peptide" evidence="1">
    <location>
        <begin position="1"/>
        <end position="25"/>
    </location>
</feature>
<dbReference type="Gene3D" id="3.30.750.44">
    <property type="match status" value="1"/>
</dbReference>
<name>A0A0S3Q0F4_9BRAD</name>
<keyword evidence="3" id="KW-0378">Hydrolase</keyword>
<evidence type="ECO:0000256" key="1">
    <source>
        <dbReference type="SAM" id="SignalP"/>
    </source>
</evidence>
<dbReference type="EMBL" id="AP014946">
    <property type="protein sequence ID" value="BAT61652.1"/>
    <property type="molecule type" value="Genomic_DNA"/>
</dbReference>
<dbReference type="Gene3D" id="2.30.42.10">
    <property type="match status" value="1"/>
</dbReference>
<dbReference type="SUPFAM" id="SSF52096">
    <property type="entry name" value="ClpP/crotonase"/>
    <property type="match status" value="1"/>
</dbReference>
<proteinExistence type="predicted"/>
<evidence type="ECO:0000313" key="3">
    <source>
        <dbReference type="EMBL" id="BAT61652.1"/>
    </source>
</evidence>
<evidence type="ECO:0000313" key="4">
    <source>
        <dbReference type="Proteomes" id="UP000236884"/>
    </source>
</evidence>
<dbReference type="InterPro" id="IPR005151">
    <property type="entry name" value="Tail-specific_protease"/>
</dbReference>
<dbReference type="PANTHER" id="PTHR32060:SF22">
    <property type="entry name" value="CARBOXYL-TERMINAL-PROCESSING PEPTIDASE 3, CHLOROPLASTIC"/>
    <property type="match status" value="1"/>
</dbReference>
<keyword evidence="1" id="KW-0732">Signal</keyword>
<dbReference type="InterPro" id="IPR001478">
    <property type="entry name" value="PDZ"/>
</dbReference>
<dbReference type="PANTHER" id="PTHR32060">
    <property type="entry name" value="TAIL-SPECIFIC PROTEASE"/>
    <property type="match status" value="1"/>
</dbReference>
<reference evidence="3 4" key="1">
    <citation type="submission" date="2015-08" db="EMBL/GenBank/DDBJ databases">
        <title>Investigation of the bacterial diversity of lava forest soil.</title>
        <authorList>
            <person name="Lee J.S."/>
        </authorList>
    </citation>
    <scope>NUCLEOTIDE SEQUENCE [LARGE SCALE GENOMIC DNA]</scope>
    <source>
        <strain evidence="3 4">GJW-30</strain>
    </source>
</reference>
<dbReference type="EC" id="3.4.21.102" evidence="3"/>
<dbReference type="Gene3D" id="3.90.226.10">
    <property type="entry name" value="2-enoyl-CoA Hydratase, Chain A, domain 1"/>
    <property type="match status" value="1"/>
</dbReference>
<dbReference type="Pfam" id="PF03572">
    <property type="entry name" value="Peptidase_S41"/>
    <property type="match status" value="1"/>
</dbReference>
<accession>A0A0S3Q0F4</accession>
<dbReference type="Proteomes" id="UP000236884">
    <property type="component" value="Chromosome"/>
</dbReference>
<protein>
    <submittedName>
        <fullName evidence="3">Carboxy-terminal processing protease CtpB</fullName>
        <ecNumber evidence="3">3.4.21.102</ecNumber>
    </submittedName>
</protein>
<dbReference type="SUPFAM" id="SSF50156">
    <property type="entry name" value="PDZ domain-like"/>
    <property type="match status" value="1"/>
</dbReference>
<dbReference type="GO" id="GO:0004252">
    <property type="term" value="F:serine-type endopeptidase activity"/>
    <property type="evidence" value="ECO:0007669"/>
    <property type="project" value="UniProtKB-EC"/>
</dbReference>
<feature type="chain" id="PRO_5006616038" evidence="1">
    <location>
        <begin position="26"/>
        <end position="456"/>
    </location>
</feature>